<evidence type="ECO:0000256" key="2">
    <source>
        <dbReference type="ARBA" id="ARBA00023002"/>
    </source>
</evidence>
<dbReference type="NCBIfam" id="NF005559">
    <property type="entry name" value="PRK07231.1"/>
    <property type="match status" value="1"/>
</dbReference>
<dbReference type="GO" id="GO:0016491">
    <property type="term" value="F:oxidoreductase activity"/>
    <property type="evidence" value="ECO:0007669"/>
    <property type="project" value="UniProtKB-KW"/>
</dbReference>
<comment type="similarity">
    <text evidence="1">Belongs to the short-chain dehydrogenases/reductases (SDR) family.</text>
</comment>
<reference evidence="3" key="1">
    <citation type="submission" date="2015-10" db="EMBL/GenBank/DDBJ databases">
        <authorList>
            <person name="Gilbert D.G."/>
        </authorList>
    </citation>
    <scope>NUCLEOTIDE SEQUENCE</scope>
</reference>
<name>A0A160VA86_9ZZZZ</name>
<keyword evidence="2" id="KW-0560">Oxidoreductase</keyword>
<sequence length="255" mass="26310">MAGNLDGKTALVTGGGSGIGRAASLAYAGEGARVVVADVNVEGGEETVQLIKEAGGEAILVHADVSKPEDTQAMVAQTVEAFGSLDCAFNNAGISGGRERRLTADYLDEDWDRVISINLKGVWLCMKAEIPQMLKQGSGAIVNTASVAGLVGLTGTVAYVAAKHGVTGLTKAAAMEYSSSGIRVNAVCPGYIHTPMVQGIFDENEGYEDRVASRHPIGRLGEPSEIAAAVVWLSSDAASFVTGHNLPVDGGYMAQ</sequence>
<proteinExistence type="inferred from homology"/>
<protein>
    <submittedName>
        <fullName evidence="3">Dehydrogenases with different specificities (Related to short-chain alcohol dehydrogenases)</fullName>
    </submittedName>
</protein>
<dbReference type="InterPro" id="IPR036291">
    <property type="entry name" value="NAD(P)-bd_dom_sf"/>
</dbReference>
<dbReference type="PANTHER" id="PTHR24321:SF11">
    <property type="entry name" value="BLR0893 PROTEIN"/>
    <property type="match status" value="1"/>
</dbReference>
<organism evidence="3">
    <name type="scientific">hydrothermal vent metagenome</name>
    <dbReference type="NCBI Taxonomy" id="652676"/>
    <lineage>
        <taxon>unclassified sequences</taxon>
        <taxon>metagenomes</taxon>
        <taxon>ecological metagenomes</taxon>
    </lineage>
</organism>
<dbReference type="PROSITE" id="PS00061">
    <property type="entry name" value="ADH_SHORT"/>
    <property type="match status" value="1"/>
</dbReference>
<dbReference type="Pfam" id="PF13561">
    <property type="entry name" value="adh_short_C2"/>
    <property type="match status" value="1"/>
</dbReference>
<dbReference type="PRINTS" id="PR00080">
    <property type="entry name" value="SDRFAMILY"/>
</dbReference>
<dbReference type="InterPro" id="IPR002347">
    <property type="entry name" value="SDR_fam"/>
</dbReference>
<dbReference type="SUPFAM" id="SSF51735">
    <property type="entry name" value="NAD(P)-binding Rossmann-fold domains"/>
    <property type="match status" value="1"/>
</dbReference>
<dbReference type="PANTHER" id="PTHR24321">
    <property type="entry name" value="DEHYDROGENASES, SHORT CHAIN"/>
    <property type="match status" value="1"/>
</dbReference>
<dbReference type="AlphaFoldDB" id="A0A160VA86"/>
<gene>
    <name evidence="3" type="ORF">MGWOODY_Clf1746</name>
</gene>
<dbReference type="NCBIfam" id="NF004818">
    <property type="entry name" value="PRK06172.1"/>
    <property type="match status" value="1"/>
</dbReference>
<evidence type="ECO:0000313" key="3">
    <source>
        <dbReference type="EMBL" id="CUV02245.1"/>
    </source>
</evidence>
<dbReference type="Gene3D" id="3.40.50.720">
    <property type="entry name" value="NAD(P)-binding Rossmann-like Domain"/>
    <property type="match status" value="1"/>
</dbReference>
<dbReference type="FunFam" id="3.40.50.720:FF:000084">
    <property type="entry name" value="Short-chain dehydrogenase reductase"/>
    <property type="match status" value="1"/>
</dbReference>
<evidence type="ECO:0000256" key="1">
    <source>
        <dbReference type="ARBA" id="ARBA00006484"/>
    </source>
</evidence>
<dbReference type="PRINTS" id="PR00081">
    <property type="entry name" value="GDHRDH"/>
</dbReference>
<accession>A0A160VA86</accession>
<dbReference type="InterPro" id="IPR020904">
    <property type="entry name" value="Sc_DH/Rdtase_CS"/>
</dbReference>
<dbReference type="EMBL" id="FAXA01000207">
    <property type="protein sequence ID" value="CUV02245.1"/>
    <property type="molecule type" value="Genomic_DNA"/>
</dbReference>
<dbReference type="NCBIfam" id="NF009466">
    <property type="entry name" value="PRK12826.1-2"/>
    <property type="match status" value="1"/>
</dbReference>